<evidence type="ECO:0000313" key="1">
    <source>
        <dbReference type="EMBL" id="CAG8509464.1"/>
    </source>
</evidence>
<protein>
    <submittedName>
        <fullName evidence="1">15304_t:CDS:1</fullName>
    </submittedName>
</protein>
<dbReference type="EMBL" id="CAJVQC010002323">
    <property type="protein sequence ID" value="CAG8509464.1"/>
    <property type="molecule type" value="Genomic_DNA"/>
</dbReference>
<keyword evidence="2" id="KW-1185">Reference proteome</keyword>
<name>A0ACA9L665_9GLOM</name>
<sequence>MKYFQVMSKDFLRVKRLDQASSTIVESDNTKNRFNETDMFIGFSSEEVKRWQDFTSRINDICDPLTVKAGCIRLAKFIIEQYGNEFMEKSQIFNKSAKHAYNYLFQPQFDKDSADIFNFMCSWSQVTIKNLGYSERSPPLYLDSTINDILNEEFSFEQILNYGAALR</sequence>
<proteinExistence type="predicted"/>
<dbReference type="Proteomes" id="UP000789920">
    <property type="component" value="Unassembled WGS sequence"/>
</dbReference>
<gene>
    <name evidence="1" type="ORF">RPERSI_LOCUS2192</name>
</gene>
<comment type="caution">
    <text evidence="1">The sequence shown here is derived from an EMBL/GenBank/DDBJ whole genome shotgun (WGS) entry which is preliminary data.</text>
</comment>
<reference evidence="1" key="1">
    <citation type="submission" date="2021-06" db="EMBL/GenBank/DDBJ databases">
        <authorList>
            <person name="Kallberg Y."/>
            <person name="Tangrot J."/>
            <person name="Rosling A."/>
        </authorList>
    </citation>
    <scope>NUCLEOTIDE SEQUENCE</scope>
    <source>
        <strain evidence="1">MA461A</strain>
    </source>
</reference>
<evidence type="ECO:0000313" key="2">
    <source>
        <dbReference type="Proteomes" id="UP000789920"/>
    </source>
</evidence>
<accession>A0ACA9L665</accession>
<organism evidence="1 2">
    <name type="scientific">Racocetra persica</name>
    <dbReference type="NCBI Taxonomy" id="160502"/>
    <lineage>
        <taxon>Eukaryota</taxon>
        <taxon>Fungi</taxon>
        <taxon>Fungi incertae sedis</taxon>
        <taxon>Mucoromycota</taxon>
        <taxon>Glomeromycotina</taxon>
        <taxon>Glomeromycetes</taxon>
        <taxon>Diversisporales</taxon>
        <taxon>Gigasporaceae</taxon>
        <taxon>Racocetra</taxon>
    </lineage>
</organism>